<evidence type="ECO:0000313" key="1">
    <source>
        <dbReference type="EMBL" id="QES89832.1"/>
    </source>
</evidence>
<evidence type="ECO:0008006" key="3">
    <source>
        <dbReference type="Google" id="ProtNLM"/>
    </source>
</evidence>
<dbReference type="KEGG" id="arac:E0W69_014570"/>
<evidence type="ECO:0000313" key="2">
    <source>
        <dbReference type="Proteomes" id="UP000292424"/>
    </source>
</evidence>
<accession>A0A5P2G7A8</accession>
<sequence>MQNEQSTNIIKRFILIINELIEVDILHGKKSFTDQYKINRWNFNVLMKEPWREIFQLNWLAILCKDFSVNAEWLLLGVGERYNHQMTELMNELKSMDKTQRKAHPYRLLIALPKKELGRPKKNRSI</sequence>
<organism evidence="1 2">
    <name type="scientific">Rhizosphaericola mali</name>
    <dbReference type="NCBI Taxonomy" id="2545455"/>
    <lineage>
        <taxon>Bacteria</taxon>
        <taxon>Pseudomonadati</taxon>
        <taxon>Bacteroidota</taxon>
        <taxon>Chitinophagia</taxon>
        <taxon>Chitinophagales</taxon>
        <taxon>Chitinophagaceae</taxon>
        <taxon>Rhizosphaericola</taxon>
    </lineage>
</organism>
<dbReference type="AlphaFoldDB" id="A0A5P2G7A8"/>
<keyword evidence="2" id="KW-1185">Reference proteome</keyword>
<dbReference type="EMBL" id="CP044016">
    <property type="protein sequence ID" value="QES89832.1"/>
    <property type="molecule type" value="Genomic_DNA"/>
</dbReference>
<reference evidence="1 2" key="1">
    <citation type="submission" date="2019-09" db="EMBL/GenBank/DDBJ databases">
        <title>Complete genome sequence of Arachidicoccus sp. B3-10 isolated from apple orchard soil.</title>
        <authorList>
            <person name="Kim H.S."/>
            <person name="Han K.-I."/>
            <person name="Suh M.K."/>
            <person name="Lee K.C."/>
            <person name="Eom M.K."/>
            <person name="Kim J.-S."/>
            <person name="Kang S.W."/>
            <person name="Sin Y."/>
            <person name="Lee J.-S."/>
        </authorList>
    </citation>
    <scope>NUCLEOTIDE SEQUENCE [LARGE SCALE GENOMIC DNA]</scope>
    <source>
        <strain evidence="1 2">B3-10</strain>
    </source>
</reference>
<dbReference type="RefSeq" id="WP_131330790.1">
    <property type="nucleotide sequence ID" value="NZ_CP044016.1"/>
</dbReference>
<gene>
    <name evidence="1" type="ORF">E0W69_014570</name>
</gene>
<proteinExistence type="predicted"/>
<name>A0A5P2G7A8_9BACT</name>
<protein>
    <recommendedName>
        <fullName evidence="3">Bacteriophage CI repressor</fullName>
    </recommendedName>
</protein>
<dbReference type="Proteomes" id="UP000292424">
    <property type="component" value="Chromosome"/>
</dbReference>
<dbReference type="OrthoDB" id="1273881at2"/>